<keyword evidence="9" id="KW-0808">Transferase</keyword>
<keyword evidence="7" id="KW-0016">Alginate biosynthesis</keyword>
<dbReference type="GO" id="GO:0042121">
    <property type="term" value="P:alginic acid biosynthetic process"/>
    <property type="evidence" value="ECO:0007669"/>
    <property type="project" value="UniProtKB-UniPathway"/>
</dbReference>
<accession>A0A6B3NND2</accession>
<keyword evidence="5" id="KW-0732">Signal</keyword>
<dbReference type="Pfam" id="PF11182">
    <property type="entry name" value="AlgF"/>
    <property type="match status" value="1"/>
</dbReference>
<evidence type="ECO:0000256" key="7">
    <source>
        <dbReference type="ARBA" id="ARBA00022841"/>
    </source>
</evidence>
<evidence type="ECO:0000313" key="9">
    <source>
        <dbReference type="EMBL" id="NER63346.1"/>
    </source>
</evidence>
<keyword evidence="10" id="KW-1185">Reference proteome</keyword>
<feature type="compositionally biased region" description="Low complexity" evidence="8">
    <location>
        <begin position="1"/>
        <end position="15"/>
    </location>
</feature>
<dbReference type="GO" id="GO:0016740">
    <property type="term" value="F:transferase activity"/>
    <property type="evidence" value="ECO:0007669"/>
    <property type="project" value="UniProtKB-KW"/>
</dbReference>
<evidence type="ECO:0000256" key="8">
    <source>
        <dbReference type="SAM" id="MobiDB-lite"/>
    </source>
</evidence>
<comment type="similarity">
    <text evidence="3">Belongs to the AlgF family.</text>
</comment>
<evidence type="ECO:0000256" key="4">
    <source>
        <dbReference type="ARBA" id="ARBA00013964"/>
    </source>
</evidence>
<gene>
    <name evidence="9" type="ORF">G3436_04870</name>
</gene>
<evidence type="ECO:0000256" key="3">
    <source>
        <dbReference type="ARBA" id="ARBA00010033"/>
    </source>
</evidence>
<sequence length="233" mass="24832">MGSAASASSTTPNTSKEPHHEPFATPPDCRHRRTAGHAHALAADSNADLYDAVAPADSAFVRVLNLSERSIDVTLSGKVNPQKVAAGQLSGYRFTPAGAHRIAIGSQAIEPQLKANAASTVVYDGQGLTLIADKYVNEPKKAQIAFYNLTPAQVTLKTVDGKTSVIDPLGKDQTGSRLVNEIKIGFAAYVDQQNVARFDELFLKKGRSYSYVLLPQGSGYKSMSLANSIDPTE</sequence>
<comment type="caution">
    <text evidence="9">The sequence shown here is derived from an EMBL/GenBank/DDBJ whole genome shotgun (WGS) entry which is preliminary data.</text>
</comment>
<dbReference type="AlphaFoldDB" id="A0A6B3NND2"/>
<evidence type="ECO:0000256" key="5">
    <source>
        <dbReference type="ARBA" id="ARBA00022729"/>
    </source>
</evidence>
<name>A0A6B3NND2_9PSED</name>
<dbReference type="InterPro" id="IPR035422">
    <property type="entry name" value="AlgF"/>
</dbReference>
<feature type="region of interest" description="Disordered" evidence="8">
    <location>
        <begin position="1"/>
        <end position="35"/>
    </location>
</feature>
<evidence type="ECO:0000256" key="2">
    <source>
        <dbReference type="ARBA" id="ARBA00005182"/>
    </source>
</evidence>
<evidence type="ECO:0000256" key="1">
    <source>
        <dbReference type="ARBA" id="ARBA00004418"/>
    </source>
</evidence>
<dbReference type="EMBL" id="JAAHBU010000051">
    <property type="protein sequence ID" value="NER63346.1"/>
    <property type="molecule type" value="Genomic_DNA"/>
</dbReference>
<proteinExistence type="inferred from homology"/>
<comment type="pathway">
    <text evidence="2">Glycan biosynthesis; alginate biosynthesis.</text>
</comment>
<protein>
    <recommendedName>
        <fullName evidence="4">Alginate biosynthesis protein AlgF</fullName>
    </recommendedName>
</protein>
<dbReference type="UniPathway" id="UPA00286"/>
<dbReference type="Proteomes" id="UP000482634">
    <property type="component" value="Unassembled WGS sequence"/>
</dbReference>
<comment type="subcellular location">
    <subcellularLocation>
        <location evidence="1">Periplasm</location>
    </subcellularLocation>
</comment>
<keyword evidence="6" id="KW-0574">Periplasm</keyword>
<reference evidence="9 10" key="1">
    <citation type="submission" date="2020-02" db="EMBL/GenBank/DDBJ databases">
        <title>Broccoli isolated Pseudomonas sp.</title>
        <authorList>
            <person name="Fujikawa T."/>
            <person name="Sawada H."/>
        </authorList>
    </citation>
    <scope>NUCLEOTIDE SEQUENCE [LARGE SCALE GENOMIC DNA]</scope>
    <source>
        <strain evidence="9 10">MAFF212427</strain>
    </source>
</reference>
<organism evidence="9 10">
    <name type="scientific">Pseudomonas brassicae</name>
    <dbReference type="NCBI Taxonomy" id="2708063"/>
    <lineage>
        <taxon>Bacteria</taxon>
        <taxon>Pseudomonadati</taxon>
        <taxon>Pseudomonadota</taxon>
        <taxon>Gammaproteobacteria</taxon>
        <taxon>Pseudomonadales</taxon>
        <taxon>Pseudomonadaceae</taxon>
        <taxon>Pseudomonas</taxon>
    </lineage>
</organism>
<dbReference type="GO" id="GO:0042597">
    <property type="term" value="C:periplasmic space"/>
    <property type="evidence" value="ECO:0007669"/>
    <property type="project" value="UniProtKB-SubCell"/>
</dbReference>
<evidence type="ECO:0000313" key="10">
    <source>
        <dbReference type="Proteomes" id="UP000482634"/>
    </source>
</evidence>
<evidence type="ECO:0000256" key="6">
    <source>
        <dbReference type="ARBA" id="ARBA00022764"/>
    </source>
</evidence>